<dbReference type="AlphaFoldDB" id="A0A4Q7V2G5"/>
<evidence type="ECO:0000259" key="4">
    <source>
        <dbReference type="Pfam" id="PF13649"/>
    </source>
</evidence>
<feature type="domain" description="Methyltransferase" evidence="4">
    <location>
        <begin position="62"/>
        <end position="158"/>
    </location>
</feature>
<evidence type="ECO:0000313" key="6">
    <source>
        <dbReference type="Proteomes" id="UP000291591"/>
    </source>
</evidence>
<dbReference type="GO" id="GO:0008168">
    <property type="term" value="F:methyltransferase activity"/>
    <property type="evidence" value="ECO:0007669"/>
    <property type="project" value="UniProtKB-KW"/>
</dbReference>
<dbReference type="Gene3D" id="3.40.50.150">
    <property type="entry name" value="Vaccinia Virus protein VP39"/>
    <property type="match status" value="1"/>
</dbReference>
<name>A0A4Q7V2G5_PSEST</name>
<proteinExistence type="predicted"/>
<evidence type="ECO:0000256" key="2">
    <source>
        <dbReference type="ARBA" id="ARBA00022679"/>
    </source>
</evidence>
<evidence type="ECO:0000313" key="5">
    <source>
        <dbReference type="EMBL" id="RZT87674.1"/>
    </source>
</evidence>
<dbReference type="EMBL" id="SHKL01000001">
    <property type="protein sequence ID" value="RZT87674.1"/>
    <property type="molecule type" value="Genomic_DNA"/>
</dbReference>
<protein>
    <submittedName>
        <fullName evidence="5">Methyltransferase family protein</fullName>
    </submittedName>
</protein>
<organism evidence="5 6">
    <name type="scientific">Pseudonocardia sediminis</name>
    <dbReference type="NCBI Taxonomy" id="1397368"/>
    <lineage>
        <taxon>Bacteria</taxon>
        <taxon>Bacillati</taxon>
        <taxon>Actinomycetota</taxon>
        <taxon>Actinomycetes</taxon>
        <taxon>Pseudonocardiales</taxon>
        <taxon>Pseudonocardiaceae</taxon>
        <taxon>Pseudonocardia</taxon>
    </lineage>
</organism>
<dbReference type="InterPro" id="IPR029063">
    <property type="entry name" value="SAM-dependent_MTases_sf"/>
</dbReference>
<dbReference type="PANTHER" id="PTHR43861">
    <property type="entry name" value="TRANS-ACONITATE 2-METHYLTRANSFERASE-RELATED"/>
    <property type="match status" value="1"/>
</dbReference>
<reference evidence="5 6" key="1">
    <citation type="submission" date="2019-02" db="EMBL/GenBank/DDBJ databases">
        <title>Sequencing the genomes of 1000 actinobacteria strains.</title>
        <authorList>
            <person name="Klenk H.-P."/>
        </authorList>
    </citation>
    <scope>NUCLEOTIDE SEQUENCE [LARGE SCALE GENOMIC DNA]</scope>
    <source>
        <strain evidence="5 6">DSM 45779</strain>
    </source>
</reference>
<evidence type="ECO:0000256" key="1">
    <source>
        <dbReference type="ARBA" id="ARBA00022603"/>
    </source>
</evidence>
<dbReference type="InterPro" id="IPR041698">
    <property type="entry name" value="Methyltransf_25"/>
</dbReference>
<dbReference type="RefSeq" id="WP_130291791.1">
    <property type="nucleotide sequence ID" value="NZ_SHKL01000001.1"/>
</dbReference>
<dbReference type="CDD" id="cd02440">
    <property type="entry name" value="AdoMet_MTases"/>
    <property type="match status" value="1"/>
</dbReference>
<dbReference type="GO" id="GO:0032259">
    <property type="term" value="P:methylation"/>
    <property type="evidence" value="ECO:0007669"/>
    <property type="project" value="UniProtKB-KW"/>
</dbReference>
<keyword evidence="2 5" id="KW-0808">Transferase</keyword>
<dbReference type="OrthoDB" id="3382693at2"/>
<dbReference type="Proteomes" id="UP000291591">
    <property type="component" value="Unassembled WGS sequence"/>
</dbReference>
<keyword evidence="1 5" id="KW-0489">Methyltransferase</keyword>
<evidence type="ECO:0000256" key="3">
    <source>
        <dbReference type="SAM" id="MobiDB-lite"/>
    </source>
</evidence>
<dbReference type="SUPFAM" id="SSF53335">
    <property type="entry name" value="S-adenosyl-L-methionine-dependent methyltransferases"/>
    <property type="match status" value="1"/>
</dbReference>
<dbReference type="PANTHER" id="PTHR43861:SF1">
    <property type="entry name" value="TRANS-ACONITATE 2-METHYLTRANSFERASE"/>
    <property type="match status" value="1"/>
</dbReference>
<keyword evidence="6" id="KW-1185">Reference proteome</keyword>
<accession>A0A4Q7V2G5</accession>
<sequence>MTTNQTHGHGHAQGHGHGHSHDPFADAALADLIDLDGDVVSDYLDELTAWVAGFPTGPVRSIVDLGAGTGTGTFALARRFPDASVLALDASEAMLGRVRAKARERGLDGRVRAEPADVDARWPDAGTPDLLWTASTLHHLADPERTLRDAYSAPAPGGILVAVEMDDQPRFLTDDAGTALEDRALAAMADAGWNAHSDYGPVLTRAGFEVTQRVFTIDVAPPTDDVRRYAHMFLSRLRGAMAERLGPDDVALLDRLVADDGPDSVWVRDDLAVQGTRTAWVGRKA</sequence>
<comment type="caution">
    <text evidence="5">The sequence shown here is derived from an EMBL/GenBank/DDBJ whole genome shotgun (WGS) entry which is preliminary data.</text>
</comment>
<gene>
    <name evidence="5" type="ORF">EV383_4600</name>
</gene>
<feature type="region of interest" description="Disordered" evidence="3">
    <location>
        <begin position="1"/>
        <end position="23"/>
    </location>
</feature>
<dbReference type="Pfam" id="PF13649">
    <property type="entry name" value="Methyltransf_25"/>
    <property type="match status" value="1"/>
</dbReference>
<feature type="compositionally biased region" description="Basic residues" evidence="3">
    <location>
        <begin position="8"/>
        <end position="18"/>
    </location>
</feature>